<evidence type="ECO:0000256" key="10">
    <source>
        <dbReference type="ARBA" id="ARBA00023136"/>
    </source>
</evidence>
<evidence type="ECO:0000256" key="13">
    <source>
        <dbReference type="SAM" id="Phobius"/>
    </source>
</evidence>
<reference evidence="15" key="3">
    <citation type="submission" date="2015-04" db="UniProtKB">
        <authorList>
            <consortium name="EnsemblPlants"/>
        </authorList>
    </citation>
    <scope>IDENTIFICATION</scope>
    <source>
        <strain evidence="15">cv. Jemalong A17</strain>
    </source>
</reference>
<dbReference type="GO" id="GO:0020037">
    <property type="term" value="F:heme binding"/>
    <property type="evidence" value="ECO:0007669"/>
    <property type="project" value="InterPro"/>
</dbReference>
<accession>A0A072U0A1</accession>
<evidence type="ECO:0000256" key="6">
    <source>
        <dbReference type="ARBA" id="ARBA00022989"/>
    </source>
</evidence>
<dbReference type="InterPro" id="IPR050665">
    <property type="entry name" value="Cytochrome_P450_Monooxygen"/>
</dbReference>
<organism evidence="14 16">
    <name type="scientific">Medicago truncatula</name>
    <name type="common">Barrel medic</name>
    <name type="synonym">Medicago tribuloides</name>
    <dbReference type="NCBI Taxonomy" id="3880"/>
    <lineage>
        <taxon>Eukaryota</taxon>
        <taxon>Viridiplantae</taxon>
        <taxon>Streptophyta</taxon>
        <taxon>Embryophyta</taxon>
        <taxon>Tracheophyta</taxon>
        <taxon>Spermatophyta</taxon>
        <taxon>Magnoliopsida</taxon>
        <taxon>eudicotyledons</taxon>
        <taxon>Gunneridae</taxon>
        <taxon>Pentapetalae</taxon>
        <taxon>rosids</taxon>
        <taxon>fabids</taxon>
        <taxon>Fabales</taxon>
        <taxon>Fabaceae</taxon>
        <taxon>Papilionoideae</taxon>
        <taxon>50 kb inversion clade</taxon>
        <taxon>NPAAA clade</taxon>
        <taxon>Hologalegina</taxon>
        <taxon>IRL clade</taxon>
        <taxon>Trifolieae</taxon>
        <taxon>Medicago</taxon>
    </lineage>
</organism>
<evidence type="ECO:0000313" key="15">
    <source>
        <dbReference type="EnsemblPlants" id="KEH22578"/>
    </source>
</evidence>
<evidence type="ECO:0000256" key="4">
    <source>
        <dbReference type="ARBA" id="ARBA00022692"/>
    </source>
</evidence>
<dbReference type="GO" id="GO:0016020">
    <property type="term" value="C:membrane"/>
    <property type="evidence" value="ECO:0007669"/>
    <property type="project" value="UniProtKB-SubCell"/>
</dbReference>
<reference evidence="14 16" key="2">
    <citation type="journal article" date="2014" name="BMC Genomics">
        <title>An improved genome release (version Mt4.0) for the model legume Medicago truncatula.</title>
        <authorList>
            <person name="Tang H."/>
            <person name="Krishnakumar V."/>
            <person name="Bidwell S."/>
            <person name="Rosen B."/>
            <person name="Chan A."/>
            <person name="Zhou S."/>
            <person name="Gentzbittel L."/>
            <person name="Childs K.L."/>
            <person name="Yandell M."/>
            <person name="Gundlach H."/>
            <person name="Mayer K.F."/>
            <person name="Schwartz D.C."/>
            <person name="Town C.D."/>
        </authorList>
    </citation>
    <scope>GENOME REANNOTATION</scope>
    <source>
        <strain evidence="14">A17</strain>
        <strain evidence="15 16">cv. Jemalong A17</strain>
    </source>
</reference>
<dbReference type="PROSITE" id="PS00086">
    <property type="entry name" value="CYTOCHROME_P450"/>
    <property type="match status" value="1"/>
</dbReference>
<dbReference type="PRINTS" id="PR00385">
    <property type="entry name" value="P450"/>
</dbReference>
<dbReference type="STRING" id="3880.A0A072U0A1"/>
<keyword evidence="8 11" id="KW-0408">Iron</keyword>
<feature type="binding site" description="axial binding residue" evidence="11">
    <location>
        <position position="472"/>
    </location>
    <ligand>
        <name>heme</name>
        <dbReference type="ChEBI" id="CHEBI:30413"/>
    </ligand>
    <ligandPart>
        <name>Fe</name>
        <dbReference type="ChEBI" id="CHEBI:18248"/>
    </ligandPart>
</feature>
<dbReference type="GO" id="GO:0004497">
    <property type="term" value="F:monooxygenase activity"/>
    <property type="evidence" value="ECO:0000318"/>
    <property type="project" value="GO_Central"/>
</dbReference>
<proteinExistence type="inferred from homology"/>
<dbReference type="EnsemblPlants" id="KEH22578">
    <property type="protein sequence ID" value="KEH22578"/>
    <property type="gene ID" value="MTR_7g055793"/>
</dbReference>
<name>A0A072U0A1_MEDTR</name>
<evidence type="ECO:0000256" key="1">
    <source>
        <dbReference type="ARBA" id="ARBA00004167"/>
    </source>
</evidence>
<dbReference type="PANTHER" id="PTHR24282">
    <property type="entry name" value="CYTOCHROME P450 FAMILY MEMBER"/>
    <property type="match status" value="1"/>
</dbReference>
<dbReference type="PRINTS" id="PR00463">
    <property type="entry name" value="EP450I"/>
</dbReference>
<dbReference type="GO" id="GO:0016705">
    <property type="term" value="F:oxidoreductase activity, acting on paired donors, with incorporation or reduction of molecular oxygen"/>
    <property type="evidence" value="ECO:0007669"/>
    <property type="project" value="InterPro"/>
</dbReference>
<keyword evidence="10 13" id="KW-0472">Membrane</keyword>
<evidence type="ECO:0000313" key="14">
    <source>
        <dbReference type="EMBL" id="KEH22578.1"/>
    </source>
</evidence>
<evidence type="ECO:0000256" key="11">
    <source>
        <dbReference type="PIRSR" id="PIRSR602401-1"/>
    </source>
</evidence>
<evidence type="ECO:0000256" key="2">
    <source>
        <dbReference type="ARBA" id="ARBA00010617"/>
    </source>
</evidence>
<evidence type="ECO:0000256" key="9">
    <source>
        <dbReference type="ARBA" id="ARBA00023033"/>
    </source>
</evidence>
<dbReference type="InterPro" id="IPR002401">
    <property type="entry name" value="Cyt_P450_E_grp-I"/>
</dbReference>
<dbReference type="KEGG" id="mtr:25498214"/>
<dbReference type="Pfam" id="PF00067">
    <property type="entry name" value="p450"/>
    <property type="match status" value="1"/>
</dbReference>
<keyword evidence="4 13" id="KW-0812">Transmembrane</keyword>
<comment type="similarity">
    <text evidence="2 12">Belongs to the cytochrome P450 family.</text>
</comment>
<evidence type="ECO:0000256" key="8">
    <source>
        <dbReference type="ARBA" id="ARBA00023004"/>
    </source>
</evidence>
<keyword evidence="7 12" id="KW-0560">Oxidoreductase</keyword>
<keyword evidence="5 11" id="KW-0479">Metal-binding</keyword>
<keyword evidence="6 13" id="KW-1133">Transmembrane helix</keyword>
<evidence type="ECO:0000313" key="16">
    <source>
        <dbReference type="Proteomes" id="UP000002051"/>
    </source>
</evidence>
<evidence type="ECO:0000256" key="7">
    <source>
        <dbReference type="ARBA" id="ARBA00023002"/>
    </source>
</evidence>
<evidence type="ECO:0000256" key="3">
    <source>
        <dbReference type="ARBA" id="ARBA00022617"/>
    </source>
</evidence>
<dbReference type="EMBL" id="CM001223">
    <property type="protein sequence ID" value="KEH22578.1"/>
    <property type="molecule type" value="Genomic_DNA"/>
</dbReference>
<gene>
    <name evidence="15" type="primary">25498214</name>
    <name evidence="14" type="ordered locus">MTR_7g055793</name>
</gene>
<dbReference type="InterPro" id="IPR036396">
    <property type="entry name" value="Cyt_P450_sf"/>
</dbReference>
<dbReference type="Proteomes" id="UP000002051">
    <property type="component" value="Unassembled WGS sequence"/>
</dbReference>
<keyword evidence="16" id="KW-1185">Reference proteome</keyword>
<dbReference type="AlphaFoldDB" id="A0A072U0A1"/>
<reference evidence="14 16" key="1">
    <citation type="journal article" date="2011" name="Nature">
        <title>The Medicago genome provides insight into the evolution of rhizobial symbioses.</title>
        <authorList>
            <person name="Young N.D."/>
            <person name="Debelle F."/>
            <person name="Oldroyd G.E."/>
            <person name="Geurts R."/>
            <person name="Cannon S.B."/>
            <person name="Udvardi M.K."/>
            <person name="Benedito V.A."/>
            <person name="Mayer K.F."/>
            <person name="Gouzy J."/>
            <person name="Schoof H."/>
            <person name="Van de Peer Y."/>
            <person name="Proost S."/>
            <person name="Cook D.R."/>
            <person name="Meyers B.C."/>
            <person name="Spannagl M."/>
            <person name="Cheung F."/>
            <person name="De Mita S."/>
            <person name="Krishnakumar V."/>
            <person name="Gundlach H."/>
            <person name="Zhou S."/>
            <person name="Mudge J."/>
            <person name="Bharti A.K."/>
            <person name="Murray J.D."/>
            <person name="Naoumkina M.A."/>
            <person name="Rosen B."/>
            <person name="Silverstein K.A."/>
            <person name="Tang H."/>
            <person name="Rombauts S."/>
            <person name="Zhao P.X."/>
            <person name="Zhou P."/>
            <person name="Barbe V."/>
            <person name="Bardou P."/>
            <person name="Bechner M."/>
            <person name="Bellec A."/>
            <person name="Berger A."/>
            <person name="Berges H."/>
            <person name="Bidwell S."/>
            <person name="Bisseling T."/>
            <person name="Choisne N."/>
            <person name="Couloux A."/>
            <person name="Denny R."/>
            <person name="Deshpande S."/>
            <person name="Dai X."/>
            <person name="Doyle J.J."/>
            <person name="Dudez A.M."/>
            <person name="Farmer A.D."/>
            <person name="Fouteau S."/>
            <person name="Franken C."/>
            <person name="Gibelin C."/>
            <person name="Gish J."/>
            <person name="Goldstein S."/>
            <person name="Gonzalez A.J."/>
            <person name="Green P.J."/>
            <person name="Hallab A."/>
            <person name="Hartog M."/>
            <person name="Hua A."/>
            <person name="Humphray S.J."/>
            <person name="Jeong D.H."/>
            <person name="Jing Y."/>
            <person name="Jocker A."/>
            <person name="Kenton S.M."/>
            <person name="Kim D.J."/>
            <person name="Klee K."/>
            <person name="Lai H."/>
            <person name="Lang C."/>
            <person name="Lin S."/>
            <person name="Macmil S.L."/>
            <person name="Magdelenat G."/>
            <person name="Matthews L."/>
            <person name="McCorrison J."/>
            <person name="Monaghan E.L."/>
            <person name="Mun J.H."/>
            <person name="Najar F.Z."/>
            <person name="Nicholson C."/>
            <person name="Noirot C."/>
            <person name="O'Bleness M."/>
            <person name="Paule C.R."/>
            <person name="Poulain J."/>
            <person name="Prion F."/>
            <person name="Qin B."/>
            <person name="Qu C."/>
            <person name="Retzel E.F."/>
            <person name="Riddle C."/>
            <person name="Sallet E."/>
            <person name="Samain S."/>
            <person name="Samson N."/>
            <person name="Sanders I."/>
            <person name="Saurat O."/>
            <person name="Scarpelli C."/>
            <person name="Schiex T."/>
            <person name="Segurens B."/>
            <person name="Severin A.J."/>
            <person name="Sherrier D.J."/>
            <person name="Shi R."/>
            <person name="Sims S."/>
            <person name="Singer S.R."/>
            <person name="Sinharoy S."/>
            <person name="Sterck L."/>
            <person name="Viollet A."/>
            <person name="Wang B.B."/>
            <person name="Wang K."/>
            <person name="Wang M."/>
            <person name="Wang X."/>
            <person name="Warfsmann J."/>
            <person name="Weissenbach J."/>
            <person name="White D.D."/>
            <person name="White J.D."/>
            <person name="Wiley G.B."/>
            <person name="Wincker P."/>
            <person name="Xing Y."/>
            <person name="Yang L."/>
            <person name="Yao Z."/>
            <person name="Ying F."/>
            <person name="Zhai J."/>
            <person name="Zhou L."/>
            <person name="Zuber A."/>
            <person name="Denarie J."/>
            <person name="Dixon R.A."/>
            <person name="May G.D."/>
            <person name="Schwartz D.C."/>
            <person name="Rogers J."/>
            <person name="Quetier F."/>
            <person name="Town C.D."/>
            <person name="Roe B.A."/>
        </authorList>
    </citation>
    <scope>NUCLEOTIDE SEQUENCE [LARGE SCALE GENOMIC DNA]</scope>
    <source>
        <strain evidence="14">A17</strain>
        <strain evidence="15 16">cv. Jemalong A17</strain>
    </source>
</reference>
<dbReference type="PANTHER" id="PTHR24282:SF26">
    <property type="entry name" value="CYTOCHROME P450"/>
    <property type="match status" value="1"/>
</dbReference>
<feature type="transmembrane region" description="Helical" evidence="13">
    <location>
        <begin position="6"/>
        <end position="29"/>
    </location>
</feature>
<dbReference type="SUPFAM" id="SSF48264">
    <property type="entry name" value="Cytochrome P450"/>
    <property type="match status" value="1"/>
</dbReference>
<dbReference type="ExpressionAtlas" id="A0A072U0A1">
    <property type="expression patterns" value="differential"/>
</dbReference>
<comment type="subcellular location">
    <subcellularLocation>
        <location evidence="1">Membrane</location>
        <topology evidence="1">Single-pass membrane protein</topology>
    </subcellularLocation>
</comment>
<evidence type="ECO:0000256" key="5">
    <source>
        <dbReference type="ARBA" id="ARBA00022723"/>
    </source>
</evidence>
<dbReference type="GO" id="GO:0005506">
    <property type="term" value="F:iron ion binding"/>
    <property type="evidence" value="ECO:0007669"/>
    <property type="project" value="InterPro"/>
</dbReference>
<dbReference type="InterPro" id="IPR017972">
    <property type="entry name" value="Cyt_P450_CS"/>
</dbReference>
<dbReference type="Gene3D" id="1.10.630.10">
    <property type="entry name" value="Cytochrome P450"/>
    <property type="match status" value="1"/>
</dbReference>
<evidence type="ECO:0000256" key="12">
    <source>
        <dbReference type="RuleBase" id="RU000461"/>
    </source>
</evidence>
<dbReference type="InterPro" id="IPR001128">
    <property type="entry name" value="Cyt_P450"/>
</dbReference>
<dbReference type="OrthoDB" id="1470350at2759"/>
<comment type="cofactor">
    <cofactor evidence="11">
        <name>heme</name>
        <dbReference type="ChEBI" id="CHEBI:30413"/>
    </cofactor>
</comment>
<sequence>MSIVVEVMVALVAVLVALIHFLHVLVLRLRSLRAKLHRQGIHGPSPDFYFGNIKEMKTLLLQQQTQVKQIKQEHEDEDVCASISHSWTSTVFPHIHKWRKQYGPTFLYSTGSIQWLLVTDVEMVKEILLNTSFNLGKPSYLSRDMGPLLGQGIVSSSGLIWSHQRKIIAPELYLDKVKAMVDRVIYSTNILIRSWESRIERDGVVSEIKVDEDLRSLSADIIARVSFGSNYVEGKEIFTKLRDLIKLLSKIYVGIPGFRYLPNKSNRQIWRLEKEINSNISKLVKQRQEEGHEQDLLQMILEGAKNCEGSDGFFSNSISQDRFIIDNCKTIFFAGHDTTAITSSWCLMLLAKYQDWQDRARAEVLEVCGNGNPDASILRTMKTLTMVIQETLRLYPPAVFITRTSFQDINLKGIKVPKGINMQIPIAILQQDIDIWGPDAHEFNPERFANGVLGACKIPQAYMPFGIGSRVCPGQHLSMIELKVFLSLILSKFRVSLSSSYCHSPAFRLLIEPGHGVVLNMTRI</sequence>
<keyword evidence="9 12" id="KW-0503">Monooxygenase</keyword>
<keyword evidence="3 11" id="KW-0349">Heme</keyword>
<protein>
    <submittedName>
        <fullName evidence="14">Cytochrome P450 family protein</fullName>
    </submittedName>
</protein>